<dbReference type="Gene3D" id="3.40.50.150">
    <property type="entry name" value="Vaccinia Virus protein VP39"/>
    <property type="match status" value="1"/>
</dbReference>
<comment type="catalytic activity">
    <reaction evidence="8">
        <text>a 2'-deoxyadenosine in DNA + S-adenosyl-L-methionine = an N(6)-methyl-2'-deoxyadenosine in DNA + S-adenosyl-L-homocysteine + H(+)</text>
        <dbReference type="Rhea" id="RHEA:15197"/>
        <dbReference type="Rhea" id="RHEA-COMP:12418"/>
        <dbReference type="Rhea" id="RHEA-COMP:12419"/>
        <dbReference type="ChEBI" id="CHEBI:15378"/>
        <dbReference type="ChEBI" id="CHEBI:57856"/>
        <dbReference type="ChEBI" id="CHEBI:59789"/>
        <dbReference type="ChEBI" id="CHEBI:90615"/>
        <dbReference type="ChEBI" id="CHEBI:90616"/>
        <dbReference type="EC" id="2.1.1.72"/>
    </reaction>
</comment>
<feature type="domain" description="Type I restriction modification DNA specificity" evidence="9">
    <location>
        <begin position="440"/>
        <end position="543"/>
    </location>
</feature>
<sequence>MFNVNTQAKEIGWTLTTRLRSSLPSDYLYPLVYLARFAQKTGRPDNYAEMIKFASQGDDDIAALLDRAYKRLSADGSFDELLAFLSNFSGEAIDEYLQNGPISQGVFGGESSTPEGIAQLALAVLDIKSGEKVMDFGCGTGNFLEAAAAKCPDAKPMGVELNQSTLAIAKLRSKVTGSQICYAHDDMFRYFDNSIEHNPVDKAFSNYPWGMQTKMFSKNSDYIEKVMKGQERYRRPSSSDWVFNRLLVDSLKKGGTAAAIMSNGACFNGTDKPVREYFVKNGFIKAIVALPKGVFAPYTMIQTSFVVLTTGASKGVRFVDATDLGTNDRRSCSIDEAAINAIVERLGIDSEKSVFKTLDEIAARDFDLSAKRYLEKEIEIPNGVELGSVAKIMRGASVRAAELDALVCDEDTGLSYLNLGNISDGSIDDDLPNLSTLDTKLEKYRIHNGDVLISKSGAPFKVAVAEVPEDRKIIANGNLYVLSVNREKIDPHYLAAFFSSPSGKELLAREAVGTTIPSVPIKALSNIKVPLEDADRQKTIADAYLAKTDEIKLLKLRLSRARQELTDLFDEEG</sequence>
<dbReference type="InterPro" id="IPR029063">
    <property type="entry name" value="SAM-dependent_MTases_sf"/>
</dbReference>
<evidence type="ECO:0000256" key="1">
    <source>
        <dbReference type="ARBA" id="ARBA00010923"/>
    </source>
</evidence>
<evidence type="ECO:0000256" key="5">
    <source>
        <dbReference type="ARBA" id="ARBA00022691"/>
    </source>
</evidence>
<evidence type="ECO:0000256" key="2">
    <source>
        <dbReference type="ARBA" id="ARBA00011900"/>
    </source>
</evidence>
<dbReference type="GO" id="GO:0003677">
    <property type="term" value="F:DNA binding"/>
    <property type="evidence" value="ECO:0007669"/>
    <property type="project" value="UniProtKB-KW"/>
</dbReference>
<evidence type="ECO:0000256" key="7">
    <source>
        <dbReference type="ARBA" id="ARBA00023125"/>
    </source>
</evidence>
<dbReference type="InterPro" id="IPR051537">
    <property type="entry name" value="DNA_Adenine_Mtase"/>
</dbReference>
<keyword evidence="4" id="KW-0808">Transferase</keyword>
<dbReference type="RefSeq" id="WP_161159944.1">
    <property type="nucleotide sequence ID" value="NZ_JAQLDN010000033.1"/>
</dbReference>
<dbReference type="InterPro" id="IPR000055">
    <property type="entry name" value="Restrct_endonuc_typeI_TRD"/>
</dbReference>
<accession>A0A6N9JGM0</accession>
<dbReference type="Proteomes" id="UP000469380">
    <property type="component" value="Unassembled WGS sequence"/>
</dbReference>
<feature type="domain" description="DNA methylase adenine-specific" evidence="10">
    <location>
        <begin position="104"/>
        <end position="377"/>
    </location>
</feature>
<dbReference type="SUPFAM" id="SSF116734">
    <property type="entry name" value="DNA methylase specificity domain"/>
    <property type="match status" value="1"/>
</dbReference>
<dbReference type="InterPro" id="IPR044946">
    <property type="entry name" value="Restrct_endonuc_typeI_TRD_sf"/>
</dbReference>
<dbReference type="SUPFAM" id="SSF53335">
    <property type="entry name" value="S-adenosyl-L-methionine-dependent methyltransferases"/>
    <property type="match status" value="1"/>
</dbReference>
<dbReference type="AlphaFoldDB" id="A0A6N9JGM0"/>
<gene>
    <name evidence="11" type="ORF">GT464_02480</name>
</gene>
<evidence type="ECO:0000259" key="10">
    <source>
        <dbReference type="Pfam" id="PF02384"/>
    </source>
</evidence>
<proteinExistence type="inferred from homology"/>
<evidence type="ECO:0000256" key="4">
    <source>
        <dbReference type="ARBA" id="ARBA00022679"/>
    </source>
</evidence>
<dbReference type="EC" id="2.1.1.72" evidence="2"/>
<comment type="similarity">
    <text evidence="1">Belongs to the type-I restriction system S methylase family.</text>
</comment>
<dbReference type="GO" id="GO:0032259">
    <property type="term" value="P:methylation"/>
    <property type="evidence" value="ECO:0007669"/>
    <property type="project" value="UniProtKB-KW"/>
</dbReference>
<reference evidence="11 12" key="1">
    <citation type="journal article" date="2019" name="Nat. Med.">
        <title>A library of human gut bacterial isolates paired with longitudinal multiomics data enables mechanistic microbiome research.</title>
        <authorList>
            <person name="Poyet M."/>
            <person name="Groussin M."/>
            <person name="Gibbons S.M."/>
            <person name="Avila-Pacheco J."/>
            <person name="Jiang X."/>
            <person name="Kearney S.M."/>
            <person name="Perrotta A.R."/>
            <person name="Berdy B."/>
            <person name="Zhao S."/>
            <person name="Lieberman T.D."/>
            <person name="Swanson P.K."/>
            <person name="Smith M."/>
            <person name="Roesemann S."/>
            <person name="Alexander J.E."/>
            <person name="Rich S.A."/>
            <person name="Livny J."/>
            <person name="Vlamakis H."/>
            <person name="Clish C."/>
            <person name="Bullock K."/>
            <person name="Deik A."/>
            <person name="Scott J."/>
            <person name="Pierce K.A."/>
            <person name="Xavier R.J."/>
            <person name="Alm E.J."/>
        </authorList>
    </citation>
    <scope>NUCLEOTIDE SEQUENCE [LARGE SCALE GENOMIC DNA]</scope>
    <source>
        <strain evidence="11 12">BIOML-A20</strain>
    </source>
</reference>
<keyword evidence="5" id="KW-0949">S-adenosyl-L-methionine</keyword>
<protein>
    <recommendedName>
        <fullName evidence="2">site-specific DNA-methyltransferase (adenine-specific)</fullName>
        <ecNumber evidence="2">2.1.1.72</ecNumber>
    </recommendedName>
</protein>
<dbReference type="EMBL" id="WWSR01000003">
    <property type="protein sequence ID" value="MZJ38824.1"/>
    <property type="molecule type" value="Genomic_DNA"/>
</dbReference>
<name>A0A6N9JGM0_9ACTN</name>
<organism evidence="11 12">
    <name type="scientific">Collinsella aerofaciens</name>
    <dbReference type="NCBI Taxonomy" id="74426"/>
    <lineage>
        <taxon>Bacteria</taxon>
        <taxon>Bacillati</taxon>
        <taxon>Actinomycetota</taxon>
        <taxon>Coriobacteriia</taxon>
        <taxon>Coriobacteriales</taxon>
        <taxon>Coriobacteriaceae</taxon>
        <taxon>Collinsella</taxon>
    </lineage>
</organism>
<dbReference type="GO" id="GO:0009307">
    <property type="term" value="P:DNA restriction-modification system"/>
    <property type="evidence" value="ECO:0007669"/>
    <property type="project" value="UniProtKB-KW"/>
</dbReference>
<dbReference type="GO" id="GO:0008170">
    <property type="term" value="F:N-methyltransferase activity"/>
    <property type="evidence" value="ECO:0007669"/>
    <property type="project" value="InterPro"/>
</dbReference>
<keyword evidence="6" id="KW-0680">Restriction system</keyword>
<evidence type="ECO:0000259" key="9">
    <source>
        <dbReference type="Pfam" id="PF01420"/>
    </source>
</evidence>
<dbReference type="PRINTS" id="PR00507">
    <property type="entry name" value="N12N6MTFRASE"/>
</dbReference>
<dbReference type="Pfam" id="PF01420">
    <property type="entry name" value="Methylase_S"/>
    <property type="match status" value="1"/>
</dbReference>
<dbReference type="GO" id="GO:0009007">
    <property type="term" value="F:site-specific DNA-methyltransferase (adenine-specific) activity"/>
    <property type="evidence" value="ECO:0007669"/>
    <property type="project" value="UniProtKB-EC"/>
</dbReference>
<evidence type="ECO:0000256" key="6">
    <source>
        <dbReference type="ARBA" id="ARBA00022747"/>
    </source>
</evidence>
<dbReference type="InterPro" id="IPR003356">
    <property type="entry name" value="DNA_methylase_A-5"/>
</dbReference>
<keyword evidence="7" id="KW-0238">DNA-binding</keyword>
<dbReference type="Gene3D" id="3.90.220.20">
    <property type="entry name" value="DNA methylase specificity domains"/>
    <property type="match status" value="1"/>
</dbReference>
<evidence type="ECO:0000313" key="11">
    <source>
        <dbReference type="EMBL" id="MZJ38824.1"/>
    </source>
</evidence>
<comment type="caution">
    <text evidence="11">The sequence shown here is derived from an EMBL/GenBank/DDBJ whole genome shotgun (WGS) entry which is preliminary data.</text>
</comment>
<dbReference type="PANTHER" id="PTHR42933">
    <property type="entry name" value="SLR6095 PROTEIN"/>
    <property type="match status" value="1"/>
</dbReference>
<evidence type="ECO:0000256" key="8">
    <source>
        <dbReference type="ARBA" id="ARBA00047942"/>
    </source>
</evidence>
<keyword evidence="3 11" id="KW-0489">Methyltransferase</keyword>
<dbReference type="Pfam" id="PF02384">
    <property type="entry name" value="N6_Mtase"/>
    <property type="match status" value="1"/>
</dbReference>
<dbReference type="PANTHER" id="PTHR42933:SF3">
    <property type="entry name" value="TYPE I RESTRICTION ENZYME MJAVIII METHYLASE SUBUNIT"/>
    <property type="match status" value="1"/>
</dbReference>
<evidence type="ECO:0000256" key="3">
    <source>
        <dbReference type="ARBA" id="ARBA00022603"/>
    </source>
</evidence>
<evidence type="ECO:0000313" key="12">
    <source>
        <dbReference type="Proteomes" id="UP000469380"/>
    </source>
</evidence>